<organism evidence="2 3">
    <name type="scientific">Candidatus Phaeomarinibacter ectocarpi</name>
    <dbReference type="NCBI Taxonomy" id="1458461"/>
    <lineage>
        <taxon>Bacteria</taxon>
        <taxon>Pseudomonadati</taxon>
        <taxon>Pseudomonadota</taxon>
        <taxon>Alphaproteobacteria</taxon>
        <taxon>Hyphomicrobiales</taxon>
        <taxon>Parvibaculaceae</taxon>
        <taxon>Candidatus Phaeomarinibacter</taxon>
    </lineage>
</organism>
<accession>X5MNI2</accession>
<evidence type="ECO:0000313" key="2">
    <source>
        <dbReference type="EMBL" id="CDO60141.1"/>
    </source>
</evidence>
<dbReference type="InterPro" id="IPR014748">
    <property type="entry name" value="Enoyl-CoA_hydra_C"/>
</dbReference>
<dbReference type="InterPro" id="IPR001753">
    <property type="entry name" value="Enoyl-CoA_hydra/iso"/>
</dbReference>
<sequence>MAQVDLPVSDRDAGAEPDGRITLTRQGHVLLMGIDRPEKYNGLTPKMFSELADAYTQLDTDPELRVGVLHSFGKHFTAGLELTKFAEGMKDGASGANEAGARRVDPFALKKKCSKPVITAVQGICYTAGIEMMLATDIVIASKDTRFAQLEPRRGLMAAGGGTIRFIERCGWGNGMYHLLLCDEEFGADEALRIGIVQEVVEPGTQVTRAIELANRISKLAPLAIQETKRSSMTFIEEGEAAAFAQLDAVQAKLANTEDAAEGVQSFIERRSGNFQGR</sequence>
<dbReference type="Pfam" id="PF00378">
    <property type="entry name" value="ECH_1"/>
    <property type="match status" value="1"/>
</dbReference>
<comment type="similarity">
    <text evidence="1">Belongs to the enoyl-CoA hydratase/isomerase family.</text>
</comment>
<dbReference type="NCBIfam" id="NF005126">
    <property type="entry name" value="PRK06563.1"/>
    <property type="match status" value="1"/>
</dbReference>
<dbReference type="PANTHER" id="PTHR43802">
    <property type="entry name" value="ENOYL-COA HYDRATASE"/>
    <property type="match status" value="1"/>
</dbReference>
<dbReference type="PATRIC" id="fig|1458461.3.peg.1934"/>
<name>X5MNI2_9HYPH</name>
<dbReference type="KEGG" id="pect:BN1012_Phect1928"/>
<dbReference type="InterPro" id="IPR029045">
    <property type="entry name" value="ClpP/crotonase-like_dom_sf"/>
</dbReference>
<keyword evidence="3" id="KW-1185">Reference proteome</keyword>
<proteinExistence type="inferred from homology"/>
<dbReference type="Gene3D" id="1.10.12.10">
    <property type="entry name" value="Lyase 2-enoyl-coa Hydratase, Chain A, domain 2"/>
    <property type="match status" value="1"/>
</dbReference>
<dbReference type="STRING" id="1458461.BN1012_Phect1928"/>
<protein>
    <submittedName>
        <fullName evidence="2">Enoyl-CoA hydratase</fullName>
        <ecNumber evidence="2">4.2.1.17</ecNumber>
    </submittedName>
</protein>
<dbReference type="EC" id="4.2.1.17" evidence="2"/>
<gene>
    <name evidence="2" type="ORF">BN1012_Phect1928</name>
</gene>
<reference evidence="2 3" key="1">
    <citation type="journal article" date="2014" name="Front. Genet.">
        <title>Genome and metabolic network of "Candidatus Phaeomarinobacter ectocarpi" Ec32, a new candidate genus of Alphaproteobacteria frequently associated with brown algae.</title>
        <authorList>
            <person name="Dittami S.M."/>
            <person name="Barbeyron T."/>
            <person name="Boyen C."/>
            <person name="Cambefort J."/>
            <person name="Collet G."/>
            <person name="Delage L."/>
            <person name="Gobet A."/>
            <person name="Groisillier A."/>
            <person name="Leblanc C."/>
            <person name="Michel G."/>
            <person name="Scornet D."/>
            <person name="Siegel A."/>
            <person name="Tapia J.E."/>
            <person name="Tonon T."/>
        </authorList>
    </citation>
    <scope>NUCLEOTIDE SEQUENCE [LARGE SCALE GENOMIC DNA]</scope>
    <source>
        <strain evidence="2 3">Ec32</strain>
    </source>
</reference>
<dbReference type="EMBL" id="HG966617">
    <property type="protein sequence ID" value="CDO60141.1"/>
    <property type="molecule type" value="Genomic_DNA"/>
</dbReference>
<dbReference type="Gene3D" id="3.90.226.10">
    <property type="entry name" value="2-enoyl-CoA Hydratase, Chain A, domain 1"/>
    <property type="match status" value="1"/>
</dbReference>
<dbReference type="SUPFAM" id="SSF52096">
    <property type="entry name" value="ClpP/crotonase"/>
    <property type="match status" value="1"/>
</dbReference>
<dbReference type="AlphaFoldDB" id="X5MNI2"/>
<dbReference type="RefSeq" id="WP_081826478.1">
    <property type="nucleotide sequence ID" value="NZ_HG966617.1"/>
</dbReference>
<dbReference type="CDD" id="cd06558">
    <property type="entry name" value="crotonase-like"/>
    <property type="match status" value="1"/>
</dbReference>
<evidence type="ECO:0000313" key="3">
    <source>
        <dbReference type="Proteomes" id="UP000032160"/>
    </source>
</evidence>
<keyword evidence="2" id="KW-0456">Lyase</keyword>
<dbReference type="HOGENOM" id="CLU_009834_7_6_5"/>
<dbReference type="OrthoDB" id="9795613at2"/>
<dbReference type="PANTHER" id="PTHR43802:SF1">
    <property type="entry name" value="IP11341P-RELATED"/>
    <property type="match status" value="1"/>
</dbReference>
<dbReference type="GO" id="GO:0004300">
    <property type="term" value="F:enoyl-CoA hydratase activity"/>
    <property type="evidence" value="ECO:0007669"/>
    <property type="project" value="UniProtKB-EC"/>
</dbReference>
<dbReference type="Proteomes" id="UP000032160">
    <property type="component" value="Chromosome I"/>
</dbReference>
<evidence type="ECO:0000256" key="1">
    <source>
        <dbReference type="ARBA" id="ARBA00005254"/>
    </source>
</evidence>